<dbReference type="Pfam" id="PF00173">
    <property type="entry name" value="Cyt-b5"/>
    <property type="match status" value="1"/>
</dbReference>
<dbReference type="Gene3D" id="3.10.120.10">
    <property type="entry name" value="Cytochrome b5-like heme/steroid binding domain"/>
    <property type="match status" value="1"/>
</dbReference>
<dbReference type="FunFam" id="3.10.120.10:FF:000002">
    <property type="entry name" value="Cytochrome b5 type B"/>
    <property type="match status" value="1"/>
</dbReference>
<comment type="similarity">
    <text evidence="7 8">Belongs to the cytochrome b5 family.</text>
</comment>
<dbReference type="EMBL" id="JAPQKI010000004">
    <property type="protein sequence ID" value="KAJ5102696.1"/>
    <property type="molecule type" value="Genomic_DNA"/>
</dbReference>
<evidence type="ECO:0000256" key="6">
    <source>
        <dbReference type="ARBA" id="ARBA00023136"/>
    </source>
</evidence>
<dbReference type="SMART" id="SM01117">
    <property type="entry name" value="Cyt-b5"/>
    <property type="match status" value="1"/>
</dbReference>
<dbReference type="PROSITE" id="PS00191">
    <property type="entry name" value="CYTOCHROME_B5_1"/>
    <property type="match status" value="1"/>
</dbReference>
<dbReference type="PANTHER" id="PTHR19359">
    <property type="entry name" value="CYTOCHROME B5"/>
    <property type="match status" value="1"/>
</dbReference>
<evidence type="ECO:0000256" key="1">
    <source>
        <dbReference type="ARBA" id="ARBA00004370"/>
    </source>
</evidence>
<dbReference type="InterPro" id="IPR018506">
    <property type="entry name" value="Cyt_B5_heme-BS"/>
</dbReference>
<keyword evidence="3" id="KW-0812">Transmembrane</keyword>
<proteinExistence type="inferred from homology"/>
<evidence type="ECO:0000256" key="4">
    <source>
        <dbReference type="ARBA" id="ARBA00022723"/>
    </source>
</evidence>
<name>A0A9W9FM17_9EURO</name>
<organism evidence="10 11">
    <name type="scientific">Penicillium argentinense</name>
    <dbReference type="NCBI Taxonomy" id="1131581"/>
    <lineage>
        <taxon>Eukaryota</taxon>
        <taxon>Fungi</taxon>
        <taxon>Dikarya</taxon>
        <taxon>Ascomycota</taxon>
        <taxon>Pezizomycotina</taxon>
        <taxon>Eurotiomycetes</taxon>
        <taxon>Eurotiomycetidae</taxon>
        <taxon>Eurotiales</taxon>
        <taxon>Aspergillaceae</taxon>
        <taxon>Penicillium</taxon>
    </lineage>
</organism>
<dbReference type="GO" id="GO:0046872">
    <property type="term" value="F:metal ion binding"/>
    <property type="evidence" value="ECO:0007669"/>
    <property type="project" value="UniProtKB-UniRule"/>
</dbReference>
<dbReference type="PRINTS" id="PR00363">
    <property type="entry name" value="CYTOCHROMEB5"/>
</dbReference>
<reference evidence="10" key="2">
    <citation type="journal article" date="2023" name="IMA Fungus">
        <title>Comparative genomic study of the Penicillium genus elucidates a diverse pangenome and 15 lateral gene transfer events.</title>
        <authorList>
            <person name="Petersen C."/>
            <person name="Sorensen T."/>
            <person name="Nielsen M.R."/>
            <person name="Sondergaard T.E."/>
            <person name="Sorensen J.L."/>
            <person name="Fitzpatrick D.A."/>
            <person name="Frisvad J.C."/>
            <person name="Nielsen K.L."/>
        </authorList>
    </citation>
    <scope>NUCLEOTIDE SEQUENCE</scope>
    <source>
        <strain evidence="10">IBT 30761</strain>
    </source>
</reference>
<accession>A0A9W9FM17</accession>
<comment type="subcellular location">
    <subcellularLocation>
        <location evidence="1">Membrane</location>
    </subcellularLocation>
</comment>
<evidence type="ECO:0000259" key="9">
    <source>
        <dbReference type="PROSITE" id="PS50255"/>
    </source>
</evidence>
<evidence type="ECO:0000256" key="3">
    <source>
        <dbReference type="ARBA" id="ARBA00022692"/>
    </source>
</evidence>
<dbReference type="RefSeq" id="XP_056476076.1">
    <property type="nucleotide sequence ID" value="XM_056615719.1"/>
</dbReference>
<keyword evidence="11" id="KW-1185">Reference proteome</keyword>
<keyword evidence="4 8" id="KW-0479">Metal-binding</keyword>
<dbReference type="InterPro" id="IPR001199">
    <property type="entry name" value="Cyt_B5-like_heme/steroid-bd"/>
</dbReference>
<dbReference type="AlphaFoldDB" id="A0A9W9FM17"/>
<dbReference type="GeneID" id="81354698"/>
<dbReference type="GO" id="GO:0020037">
    <property type="term" value="F:heme binding"/>
    <property type="evidence" value="ECO:0007669"/>
    <property type="project" value="UniProtKB-UniRule"/>
</dbReference>
<sequence length="91" mass="10480">MYTLQEVQKHNKPDDVWIVRHNKVYDVTKYMDDHPGGSSILIEVAGTDATEAFEETGHSEEARDELVKYHIEDLPSEASCNPWNLHARWGQ</sequence>
<evidence type="ECO:0000313" key="11">
    <source>
        <dbReference type="Proteomes" id="UP001149074"/>
    </source>
</evidence>
<comment type="caution">
    <text evidence="10">The sequence shown here is derived from an EMBL/GenBank/DDBJ whole genome shotgun (WGS) entry which is preliminary data.</text>
</comment>
<evidence type="ECO:0000256" key="2">
    <source>
        <dbReference type="ARBA" id="ARBA00022617"/>
    </source>
</evidence>
<protein>
    <recommendedName>
        <fullName evidence="9">Cytochrome b5 heme-binding domain-containing protein</fullName>
    </recommendedName>
</protein>
<evidence type="ECO:0000313" key="10">
    <source>
        <dbReference type="EMBL" id="KAJ5102696.1"/>
    </source>
</evidence>
<dbReference type="Proteomes" id="UP001149074">
    <property type="component" value="Unassembled WGS sequence"/>
</dbReference>
<gene>
    <name evidence="10" type="ORF">N7532_003225</name>
</gene>
<keyword evidence="2 8" id="KW-0349">Heme</keyword>
<evidence type="ECO:0000256" key="8">
    <source>
        <dbReference type="RuleBase" id="RU362121"/>
    </source>
</evidence>
<dbReference type="SUPFAM" id="SSF55856">
    <property type="entry name" value="Cytochrome b5-like heme/steroid binding domain"/>
    <property type="match status" value="1"/>
</dbReference>
<feature type="domain" description="Cytochrome b5 heme-binding" evidence="9">
    <location>
        <begin position="1"/>
        <end position="75"/>
    </location>
</feature>
<dbReference type="InterPro" id="IPR050668">
    <property type="entry name" value="Cytochrome_b5"/>
</dbReference>
<keyword evidence="5 8" id="KW-0408">Iron</keyword>
<dbReference type="PROSITE" id="PS50255">
    <property type="entry name" value="CYTOCHROME_B5_2"/>
    <property type="match status" value="1"/>
</dbReference>
<dbReference type="OrthoDB" id="260519at2759"/>
<reference evidence="10" key="1">
    <citation type="submission" date="2022-11" db="EMBL/GenBank/DDBJ databases">
        <authorList>
            <person name="Petersen C."/>
        </authorList>
    </citation>
    <scope>NUCLEOTIDE SEQUENCE</scope>
    <source>
        <strain evidence="10">IBT 30761</strain>
    </source>
</reference>
<keyword evidence="6" id="KW-0472">Membrane</keyword>
<dbReference type="InterPro" id="IPR036400">
    <property type="entry name" value="Cyt_B5-like_heme/steroid_sf"/>
</dbReference>
<dbReference type="GO" id="GO:0016020">
    <property type="term" value="C:membrane"/>
    <property type="evidence" value="ECO:0007669"/>
    <property type="project" value="UniProtKB-SubCell"/>
</dbReference>
<evidence type="ECO:0000256" key="5">
    <source>
        <dbReference type="ARBA" id="ARBA00023004"/>
    </source>
</evidence>
<evidence type="ECO:0000256" key="7">
    <source>
        <dbReference type="ARBA" id="ARBA00038168"/>
    </source>
</evidence>